<evidence type="ECO:0000313" key="2">
    <source>
        <dbReference type="EMBL" id="QIR75694.1"/>
    </source>
</evidence>
<evidence type="ECO:0000313" key="3">
    <source>
        <dbReference type="Proteomes" id="UP000502831"/>
    </source>
</evidence>
<dbReference type="EMBL" id="CP039734">
    <property type="protein sequence ID" value="QIR75694.1"/>
    <property type="molecule type" value="Genomic_DNA"/>
</dbReference>
<feature type="domain" description="Type I restriction enzyme R protein C-terminal" evidence="1">
    <location>
        <begin position="15"/>
        <end position="68"/>
    </location>
</feature>
<dbReference type="InterPro" id="IPR022625">
    <property type="entry name" value="TypeI_RM_Rsu_C"/>
</dbReference>
<name>A0A6G9VRB5_9BACT</name>
<sequence>MGEENKKKPSLKRSVARFNLKAELIEKFINDHLMQLDDTDAIESAFESFWDAEKKKPMSLFAFKNNLKYIL</sequence>
<dbReference type="Proteomes" id="UP000502831">
    <property type="component" value="Chromosome"/>
</dbReference>
<protein>
    <recommendedName>
        <fullName evidence="1">Type I restriction enzyme R protein C-terminal domain-containing protein</fullName>
    </recommendedName>
</protein>
<dbReference type="AlphaFoldDB" id="A0A6G9VRB5"/>
<proteinExistence type="predicted"/>
<dbReference type="Pfam" id="PF12008">
    <property type="entry name" value="EcoR124_C"/>
    <property type="match status" value="1"/>
</dbReference>
<organism evidence="2 3">
    <name type="scientific">Sulfurospirillum diekertiae</name>
    <dbReference type="NCBI Taxonomy" id="1854492"/>
    <lineage>
        <taxon>Bacteria</taxon>
        <taxon>Pseudomonadati</taxon>
        <taxon>Campylobacterota</taxon>
        <taxon>Epsilonproteobacteria</taxon>
        <taxon>Campylobacterales</taxon>
        <taxon>Sulfurospirillaceae</taxon>
        <taxon>Sulfurospirillum</taxon>
    </lineage>
</organism>
<dbReference type="RefSeq" id="WP_167749625.1">
    <property type="nucleotide sequence ID" value="NZ_CP039734.2"/>
</dbReference>
<evidence type="ECO:0000259" key="1">
    <source>
        <dbReference type="Pfam" id="PF12008"/>
    </source>
</evidence>
<accession>A0A6G9VRB5</accession>
<gene>
    <name evidence="2" type="ORF">FA584_05510</name>
</gene>
<reference evidence="2 3" key="1">
    <citation type="journal article" date="2017" name="Environ. Sci. Technol.">
        <title>Organohalide Respiration with Chlorinated Ethenes under Low pH Conditions.</title>
        <authorList>
            <person name="Yang Y."/>
            <person name="Capiro N.L."/>
            <person name="Marcet T.F."/>
            <person name="Yan J."/>
            <person name="Pennell K.D."/>
            <person name="Loffler F.E."/>
        </authorList>
    </citation>
    <scope>NUCLEOTIDE SEQUENCE [LARGE SCALE GENOMIC DNA]</scope>
    <source>
        <strain evidence="2 3">ACSDCE</strain>
    </source>
</reference>